<gene>
    <name evidence="2" type="ORF">DVH24_030807</name>
</gene>
<sequence>MDENVHLRLEELLFTTPVGLVVVLCLVYVNFGIDLDLLNDLMGRNYITEQLPSEFYDTLKNKRSCKSVSLDVNVLAAALKMQVLGPIVQGCVQMLSLLTWKANQSRDDIFRKLFRKPPVQKASRAGSCSRVYCATNSEEVKTGALH</sequence>
<organism evidence="2 3">
    <name type="scientific">Malus domestica</name>
    <name type="common">Apple</name>
    <name type="synonym">Pyrus malus</name>
    <dbReference type="NCBI Taxonomy" id="3750"/>
    <lineage>
        <taxon>Eukaryota</taxon>
        <taxon>Viridiplantae</taxon>
        <taxon>Streptophyta</taxon>
        <taxon>Embryophyta</taxon>
        <taxon>Tracheophyta</taxon>
        <taxon>Spermatophyta</taxon>
        <taxon>Magnoliopsida</taxon>
        <taxon>eudicotyledons</taxon>
        <taxon>Gunneridae</taxon>
        <taxon>Pentapetalae</taxon>
        <taxon>rosids</taxon>
        <taxon>fabids</taxon>
        <taxon>Rosales</taxon>
        <taxon>Rosaceae</taxon>
        <taxon>Amygdaloideae</taxon>
        <taxon>Maleae</taxon>
        <taxon>Malus</taxon>
    </lineage>
</organism>
<dbReference type="Proteomes" id="UP000290289">
    <property type="component" value="Chromosome 17"/>
</dbReference>
<keyword evidence="1" id="KW-0472">Membrane</keyword>
<reference evidence="2 3" key="1">
    <citation type="submission" date="2018-10" db="EMBL/GenBank/DDBJ databases">
        <title>A high-quality apple genome assembly.</title>
        <authorList>
            <person name="Hu J."/>
        </authorList>
    </citation>
    <scope>NUCLEOTIDE SEQUENCE [LARGE SCALE GENOMIC DNA]</scope>
    <source>
        <strain evidence="3">cv. HFTH1</strain>
        <tissue evidence="2">Young leaf</tissue>
    </source>
</reference>
<protein>
    <submittedName>
        <fullName evidence="2">Uncharacterized protein</fullName>
    </submittedName>
</protein>
<proteinExistence type="predicted"/>
<name>A0A498HDX2_MALDO</name>
<accession>A0A498HDX2</accession>
<keyword evidence="1" id="KW-1133">Transmembrane helix</keyword>
<feature type="transmembrane region" description="Helical" evidence="1">
    <location>
        <begin position="12"/>
        <end position="33"/>
    </location>
</feature>
<evidence type="ECO:0000313" key="3">
    <source>
        <dbReference type="Proteomes" id="UP000290289"/>
    </source>
</evidence>
<keyword evidence="3" id="KW-1185">Reference proteome</keyword>
<keyword evidence="1" id="KW-0812">Transmembrane</keyword>
<evidence type="ECO:0000256" key="1">
    <source>
        <dbReference type="SAM" id="Phobius"/>
    </source>
</evidence>
<evidence type="ECO:0000313" key="2">
    <source>
        <dbReference type="EMBL" id="RXH68474.1"/>
    </source>
</evidence>
<dbReference type="AlphaFoldDB" id="A0A498HDX2"/>
<comment type="caution">
    <text evidence="2">The sequence shown here is derived from an EMBL/GenBank/DDBJ whole genome shotgun (WGS) entry which is preliminary data.</text>
</comment>
<dbReference type="EMBL" id="RDQH01000343">
    <property type="protein sequence ID" value="RXH68474.1"/>
    <property type="molecule type" value="Genomic_DNA"/>
</dbReference>